<reference evidence="1" key="1">
    <citation type="submission" date="2020-11" db="EMBL/GenBank/DDBJ databases">
        <authorList>
            <consortium name="DOE Joint Genome Institute"/>
            <person name="Ahrendt S."/>
            <person name="Riley R."/>
            <person name="Andreopoulos W."/>
            <person name="Labutti K."/>
            <person name="Pangilinan J."/>
            <person name="Ruiz-Duenas F.J."/>
            <person name="Barrasa J.M."/>
            <person name="Sanchez-Garcia M."/>
            <person name="Camarero S."/>
            <person name="Miyauchi S."/>
            <person name="Serrano A."/>
            <person name="Linde D."/>
            <person name="Babiker R."/>
            <person name="Drula E."/>
            <person name="Ayuso-Fernandez I."/>
            <person name="Pacheco R."/>
            <person name="Padilla G."/>
            <person name="Ferreira P."/>
            <person name="Barriuso J."/>
            <person name="Kellner H."/>
            <person name="Castanera R."/>
            <person name="Alfaro M."/>
            <person name="Ramirez L."/>
            <person name="Pisabarro A.G."/>
            <person name="Kuo A."/>
            <person name="Tritt A."/>
            <person name="Lipzen A."/>
            <person name="He G."/>
            <person name="Yan M."/>
            <person name="Ng V."/>
            <person name="Cullen D."/>
            <person name="Martin F."/>
            <person name="Rosso M.-N."/>
            <person name="Henrissat B."/>
            <person name="Hibbett D."/>
            <person name="Martinez A.T."/>
            <person name="Grigoriev I.V."/>
        </authorList>
    </citation>
    <scope>NUCLEOTIDE SEQUENCE</scope>
    <source>
        <strain evidence="1">ATCC 90797</strain>
    </source>
</reference>
<protein>
    <submittedName>
        <fullName evidence="1">Uncharacterized protein</fullName>
    </submittedName>
</protein>
<dbReference type="Proteomes" id="UP000807025">
    <property type="component" value="Unassembled WGS sequence"/>
</dbReference>
<gene>
    <name evidence="1" type="ORF">BDN71DRAFT_1436779</name>
</gene>
<comment type="caution">
    <text evidence="1">The sequence shown here is derived from an EMBL/GenBank/DDBJ whole genome shotgun (WGS) entry which is preliminary data.</text>
</comment>
<sequence>MDIYGMSASYEDHLAVPAADEPLNGKYQWIQEAIEVQELQQIANLWEKISKSISDIALQSRVLGIEGSNICNIDPPASMMGTKLLPGDTLFSNLNDFEPPDNDIDVDDEESSDEADVPMALLNSDLLCMSVFIANPDVQASAHLQIRSAIEGGMASFQGISGVALRSRMWLVIIASFQEITRVALCSKMQLIIIMTPATDCWKYLGQLPLARTGIDPGNIWGNYQAAPRSRTWLISIVTPTTNHGCIEEVSCAFRWCCGAVAEDTLRLLGSL</sequence>
<dbReference type="EMBL" id="MU154769">
    <property type="protein sequence ID" value="KAF9487539.1"/>
    <property type="molecule type" value="Genomic_DNA"/>
</dbReference>
<evidence type="ECO:0000313" key="1">
    <source>
        <dbReference type="EMBL" id="KAF9487539.1"/>
    </source>
</evidence>
<name>A0A9P6D8E3_PLEER</name>
<dbReference type="OrthoDB" id="3265433at2759"/>
<organism evidence="1 2">
    <name type="scientific">Pleurotus eryngii</name>
    <name type="common">Boletus of the steppes</name>
    <dbReference type="NCBI Taxonomy" id="5323"/>
    <lineage>
        <taxon>Eukaryota</taxon>
        <taxon>Fungi</taxon>
        <taxon>Dikarya</taxon>
        <taxon>Basidiomycota</taxon>
        <taxon>Agaricomycotina</taxon>
        <taxon>Agaricomycetes</taxon>
        <taxon>Agaricomycetidae</taxon>
        <taxon>Agaricales</taxon>
        <taxon>Pleurotineae</taxon>
        <taxon>Pleurotaceae</taxon>
        <taxon>Pleurotus</taxon>
    </lineage>
</organism>
<accession>A0A9P6D8E3</accession>
<proteinExistence type="predicted"/>
<evidence type="ECO:0000313" key="2">
    <source>
        <dbReference type="Proteomes" id="UP000807025"/>
    </source>
</evidence>
<dbReference type="AlphaFoldDB" id="A0A9P6D8E3"/>
<keyword evidence="2" id="KW-1185">Reference proteome</keyword>